<name>A0A2S4LXT7_9BURK</name>
<dbReference type="Proteomes" id="UP000237381">
    <property type="component" value="Unassembled WGS sequence"/>
</dbReference>
<reference evidence="2 3" key="1">
    <citation type="submission" date="2018-01" db="EMBL/GenBank/DDBJ databases">
        <title>Genomic Encyclopedia of Type Strains, Phase III (KMG-III): the genomes of soil and plant-associated and newly described type strains.</title>
        <authorList>
            <person name="Whitman W."/>
        </authorList>
    </citation>
    <scope>NUCLEOTIDE SEQUENCE [LARGE SCALE GENOMIC DNA]</scope>
    <source>
        <strain evidence="2 3">JCM 18070</strain>
    </source>
</reference>
<dbReference type="InterPro" id="IPR015867">
    <property type="entry name" value="N-reg_PII/ATP_PRibTrfase_C"/>
</dbReference>
<organism evidence="2 3">
    <name type="scientific">Paraburkholderia eburnea</name>
    <dbReference type="NCBI Taxonomy" id="1189126"/>
    <lineage>
        <taxon>Bacteria</taxon>
        <taxon>Pseudomonadati</taxon>
        <taxon>Pseudomonadota</taxon>
        <taxon>Betaproteobacteria</taxon>
        <taxon>Burkholderiales</taxon>
        <taxon>Burkholderiaceae</taxon>
        <taxon>Paraburkholderia</taxon>
    </lineage>
</organism>
<protein>
    <submittedName>
        <fullName evidence="2">Divalent cation tolerance protein</fullName>
    </submittedName>
</protein>
<dbReference type="GO" id="GO:0010038">
    <property type="term" value="P:response to metal ion"/>
    <property type="evidence" value="ECO:0007669"/>
    <property type="project" value="InterPro"/>
</dbReference>
<dbReference type="GO" id="GO:0005507">
    <property type="term" value="F:copper ion binding"/>
    <property type="evidence" value="ECO:0007669"/>
    <property type="project" value="TreeGrafter"/>
</dbReference>
<dbReference type="Gene3D" id="3.30.70.120">
    <property type="match status" value="1"/>
</dbReference>
<evidence type="ECO:0000313" key="2">
    <source>
        <dbReference type="EMBL" id="POR47271.1"/>
    </source>
</evidence>
<dbReference type="Pfam" id="PF03091">
    <property type="entry name" value="CutA1"/>
    <property type="match status" value="1"/>
</dbReference>
<accession>A0A2S4LXT7</accession>
<dbReference type="InterPro" id="IPR011322">
    <property type="entry name" value="N-reg_PII-like_a/b"/>
</dbReference>
<dbReference type="OrthoDB" id="37622at2"/>
<dbReference type="SUPFAM" id="SSF54913">
    <property type="entry name" value="GlnB-like"/>
    <property type="match status" value="1"/>
</dbReference>
<comment type="similarity">
    <text evidence="1">Belongs to the CutA family.</text>
</comment>
<sequence>MRDVLPEFVVTLNVTPSVTLMLTTVPDEDTAAKLSKAVLEARLAACVTRLGAVHSEYHWQGKIESGDEIQLLFKTSLARAAELEQFIQTQHPYETPEILSWQVTASSAYGQWVHAETQRPIHV</sequence>
<dbReference type="InterPro" id="IPR004323">
    <property type="entry name" value="Ion_tolerance_CutA"/>
</dbReference>
<dbReference type="EMBL" id="PQGA01000019">
    <property type="protein sequence ID" value="POR47271.1"/>
    <property type="molecule type" value="Genomic_DNA"/>
</dbReference>
<evidence type="ECO:0000256" key="1">
    <source>
        <dbReference type="ARBA" id="ARBA00010169"/>
    </source>
</evidence>
<proteinExistence type="inferred from homology"/>
<evidence type="ECO:0000313" key="3">
    <source>
        <dbReference type="Proteomes" id="UP000237381"/>
    </source>
</evidence>
<comment type="caution">
    <text evidence="2">The sequence shown here is derived from an EMBL/GenBank/DDBJ whole genome shotgun (WGS) entry which is preliminary data.</text>
</comment>
<dbReference type="AlphaFoldDB" id="A0A2S4LXT7"/>
<gene>
    <name evidence="2" type="ORF">B0G62_11978</name>
</gene>
<dbReference type="PANTHER" id="PTHR23419">
    <property type="entry name" value="DIVALENT CATION TOLERANCE CUTA-RELATED"/>
    <property type="match status" value="1"/>
</dbReference>
<keyword evidence="3" id="KW-1185">Reference proteome</keyword>
<dbReference type="PANTHER" id="PTHR23419:SF8">
    <property type="entry name" value="FI09726P"/>
    <property type="match status" value="1"/>
</dbReference>